<evidence type="ECO:0000256" key="2">
    <source>
        <dbReference type="ARBA" id="ARBA00022723"/>
    </source>
</evidence>
<sequence length="154" mass="16602">MKVVVCHVADLPAEQRKIIKVGTRSIGVFNVDGEFYAISNRCPHQGGPLCVGRLSSWAESETPGEVAVGGSARFVACPWHGWEYDLETGQSFMGPNEVRVKAFDVCVTSGAALGEDIAHAEEQRAPTAAGREPGPYIAETFQVHVEADYVVIEI</sequence>
<keyword evidence="2" id="KW-0479">Metal-binding</keyword>
<dbReference type="InterPro" id="IPR017941">
    <property type="entry name" value="Rieske_2Fe-2S"/>
</dbReference>
<dbReference type="PANTHER" id="PTHR21496:SF0">
    <property type="entry name" value="RIESKE DOMAIN-CONTAINING PROTEIN"/>
    <property type="match status" value="1"/>
</dbReference>
<dbReference type="EMBL" id="CP109527">
    <property type="protein sequence ID" value="WTY34399.1"/>
    <property type="molecule type" value="Genomic_DNA"/>
</dbReference>
<evidence type="ECO:0000313" key="9">
    <source>
        <dbReference type="Proteomes" id="UP001621418"/>
    </source>
</evidence>
<name>A0ABZ1N391_9NOCA</name>
<keyword evidence="4" id="KW-0411">Iron-sulfur</keyword>
<comment type="similarity">
    <text evidence="6">Belongs to the bacterial ring-hydroxylating dioxygenase ferredoxin component family.</text>
</comment>
<dbReference type="InterPro" id="IPR036922">
    <property type="entry name" value="Rieske_2Fe-2S_sf"/>
</dbReference>
<dbReference type="PANTHER" id="PTHR21496">
    <property type="entry name" value="FERREDOXIN-RELATED"/>
    <property type="match status" value="1"/>
</dbReference>
<dbReference type="Pfam" id="PF00355">
    <property type="entry name" value="Rieske"/>
    <property type="match status" value="1"/>
</dbReference>
<dbReference type="SUPFAM" id="SSF50022">
    <property type="entry name" value="ISP domain"/>
    <property type="match status" value="1"/>
</dbReference>
<keyword evidence="1" id="KW-0001">2Fe-2S</keyword>
<evidence type="ECO:0000256" key="6">
    <source>
        <dbReference type="ARBA" id="ARBA00038001"/>
    </source>
</evidence>
<reference evidence="8 9" key="1">
    <citation type="submission" date="2022-10" db="EMBL/GenBank/DDBJ databases">
        <title>The complete genomes of actinobacterial strains from the NBC collection.</title>
        <authorList>
            <person name="Joergensen T.S."/>
            <person name="Alvarez Arevalo M."/>
            <person name="Sterndorff E.B."/>
            <person name="Faurdal D."/>
            <person name="Vuksanovic O."/>
            <person name="Mourched A.-S."/>
            <person name="Charusanti P."/>
            <person name="Shaw S."/>
            <person name="Blin K."/>
            <person name="Weber T."/>
        </authorList>
    </citation>
    <scope>NUCLEOTIDE SEQUENCE [LARGE SCALE GENOMIC DNA]</scope>
    <source>
        <strain evidence="8 9">NBC_01413</strain>
    </source>
</reference>
<evidence type="ECO:0000313" key="8">
    <source>
        <dbReference type="EMBL" id="WTY34399.1"/>
    </source>
</evidence>
<organism evidence="8 9">
    <name type="scientific">Nocardia salmonicida</name>
    <dbReference type="NCBI Taxonomy" id="53431"/>
    <lineage>
        <taxon>Bacteria</taxon>
        <taxon>Bacillati</taxon>
        <taxon>Actinomycetota</taxon>
        <taxon>Actinomycetes</taxon>
        <taxon>Mycobacteriales</taxon>
        <taxon>Nocardiaceae</taxon>
        <taxon>Nocardia</taxon>
    </lineage>
</organism>
<dbReference type="PROSITE" id="PS51296">
    <property type="entry name" value="RIESKE"/>
    <property type="match status" value="1"/>
</dbReference>
<protein>
    <submittedName>
        <fullName evidence="8">Rieske 2Fe-2S domain-containing protein</fullName>
    </submittedName>
</protein>
<dbReference type="Proteomes" id="UP001621418">
    <property type="component" value="Chromosome"/>
</dbReference>
<dbReference type="Gene3D" id="2.102.10.10">
    <property type="entry name" value="Rieske [2Fe-2S] iron-sulphur domain"/>
    <property type="match status" value="1"/>
</dbReference>
<feature type="domain" description="Rieske" evidence="7">
    <location>
        <begin position="3"/>
        <end position="114"/>
    </location>
</feature>
<evidence type="ECO:0000256" key="5">
    <source>
        <dbReference type="ARBA" id="ARBA00034078"/>
    </source>
</evidence>
<dbReference type="RefSeq" id="WP_405146741.1">
    <property type="nucleotide sequence ID" value="NZ_CP109527.1"/>
</dbReference>
<comment type="cofactor">
    <cofactor evidence="5">
        <name>[2Fe-2S] cluster</name>
        <dbReference type="ChEBI" id="CHEBI:190135"/>
    </cofactor>
</comment>
<accession>A0ABZ1N391</accession>
<proteinExistence type="inferred from homology"/>
<keyword evidence="3" id="KW-0408">Iron</keyword>
<evidence type="ECO:0000256" key="3">
    <source>
        <dbReference type="ARBA" id="ARBA00023004"/>
    </source>
</evidence>
<evidence type="ECO:0000259" key="7">
    <source>
        <dbReference type="PROSITE" id="PS51296"/>
    </source>
</evidence>
<evidence type="ECO:0000256" key="4">
    <source>
        <dbReference type="ARBA" id="ARBA00023014"/>
    </source>
</evidence>
<gene>
    <name evidence="8" type="ORF">OG308_24175</name>
</gene>
<keyword evidence="9" id="KW-1185">Reference proteome</keyword>
<evidence type="ECO:0000256" key="1">
    <source>
        <dbReference type="ARBA" id="ARBA00022714"/>
    </source>
</evidence>